<evidence type="ECO:0000259" key="2">
    <source>
        <dbReference type="PROSITE" id="PS50235"/>
    </source>
</evidence>
<feature type="region of interest" description="Disordered" evidence="1">
    <location>
        <begin position="496"/>
        <end position="516"/>
    </location>
</feature>
<dbReference type="InterPro" id="IPR050164">
    <property type="entry name" value="Peptidase_C19"/>
</dbReference>
<dbReference type="GO" id="GO:0004843">
    <property type="term" value="F:cysteine-type deubiquitinase activity"/>
    <property type="evidence" value="ECO:0007669"/>
    <property type="project" value="InterPro"/>
</dbReference>
<dbReference type="GO" id="GO:0005634">
    <property type="term" value="C:nucleus"/>
    <property type="evidence" value="ECO:0007669"/>
    <property type="project" value="TreeGrafter"/>
</dbReference>
<dbReference type="Pfam" id="PF00443">
    <property type="entry name" value="UCH"/>
    <property type="match status" value="1"/>
</dbReference>
<dbReference type="GO" id="GO:0005829">
    <property type="term" value="C:cytosol"/>
    <property type="evidence" value="ECO:0007669"/>
    <property type="project" value="TreeGrafter"/>
</dbReference>
<dbReference type="PROSITE" id="PS00972">
    <property type="entry name" value="USP_1"/>
    <property type="match status" value="1"/>
</dbReference>
<feature type="domain" description="USP" evidence="2">
    <location>
        <begin position="278"/>
        <end position="588"/>
    </location>
</feature>
<proteinExistence type="predicted"/>
<evidence type="ECO:0000256" key="1">
    <source>
        <dbReference type="SAM" id="MobiDB-lite"/>
    </source>
</evidence>
<reference evidence="3" key="1">
    <citation type="submission" date="2021-01" db="EMBL/GenBank/DDBJ databases">
        <authorList>
            <person name="Corre E."/>
            <person name="Pelletier E."/>
            <person name="Niang G."/>
            <person name="Scheremetjew M."/>
            <person name="Finn R."/>
            <person name="Kale V."/>
            <person name="Holt S."/>
            <person name="Cochrane G."/>
            <person name="Meng A."/>
            <person name="Brown T."/>
            <person name="Cohen L."/>
        </authorList>
    </citation>
    <scope>NUCLEOTIDE SEQUENCE</scope>
    <source>
        <strain evidence="3">379</strain>
    </source>
</reference>
<name>A0A7S3SIH0_EMIHU</name>
<dbReference type="InterPro" id="IPR018200">
    <property type="entry name" value="USP_CS"/>
</dbReference>
<dbReference type="InterPro" id="IPR038765">
    <property type="entry name" value="Papain-like_cys_pep_sf"/>
</dbReference>
<organism evidence="3">
    <name type="scientific">Emiliania huxleyi</name>
    <name type="common">Coccolithophore</name>
    <name type="synonym">Pontosphaera huxleyi</name>
    <dbReference type="NCBI Taxonomy" id="2903"/>
    <lineage>
        <taxon>Eukaryota</taxon>
        <taxon>Haptista</taxon>
        <taxon>Haptophyta</taxon>
        <taxon>Prymnesiophyceae</taxon>
        <taxon>Isochrysidales</taxon>
        <taxon>Noelaerhabdaceae</taxon>
        <taxon>Emiliania</taxon>
    </lineage>
</organism>
<dbReference type="SUPFAM" id="SSF54001">
    <property type="entry name" value="Cysteine proteinases"/>
    <property type="match status" value="1"/>
</dbReference>
<protein>
    <recommendedName>
        <fullName evidence="2">USP domain-containing protein</fullName>
    </recommendedName>
</protein>
<dbReference type="PANTHER" id="PTHR24006">
    <property type="entry name" value="UBIQUITIN CARBOXYL-TERMINAL HYDROLASE"/>
    <property type="match status" value="1"/>
</dbReference>
<evidence type="ECO:0000313" key="3">
    <source>
        <dbReference type="EMBL" id="CAE0555831.1"/>
    </source>
</evidence>
<accession>A0A7S3SIH0</accession>
<dbReference type="InterPro" id="IPR001394">
    <property type="entry name" value="Peptidase_C19_UCH"/>
</dbReference>
<gene>
    <name evidence="3" type="ORF">EHUX00137_LOCUS21464</name>
</gene>
<dbReference type="AlphaFoldDB" id="A0A7S3SIH0"/>
<dbReference type="EMBL" id="HBIR01027804">
    <property type="protein sequence ID" value="CAE0555831.1"/>
    <property type="molecule type" value="Transcribed_RNA"/>
</dbReference>
<dbReference type="GO" id="GO:0016579">
    <property type="term" value="P:protein deubiquitination"/>
    <property type="evidence" value="ECO:0007669"/>
    <property type="project" value="InterPro"/>
</dbReference>
<dbReference type="Gene3D" id="3.90.70.10">
    <property type="entry name" value="Cysteine proteinases"/>
    <property type="match status" value="1"/>
</dbReference>
<sequence>MTNPFSTTGARQFGAAPLWGASAADALQPPLRLTVMTGALFGAARASVEVEIARSATVGELLRRVMALAQLAPPADPAILEGSLRLLCAGDDLTAHRTRTIGEATDGAVLLHLIAPGGLPSSVFATTSANPARSAAANAAAAAAEQRAAKAAATAPAQAPSAPAAVSASRAGGEAGVLKVRFAAREVRVQYDPAMTASRLKSEIATADGTAVAGGLRLFFSGQELIDALPLHSQRGRLAAGAVITAHMVDPTHTPSKERLAPARSHVAGGDARTMRFVGLRNQGNTCYLNSLVQCLYMTPELRRGLSALRSTPAAAGAVGGALSSLFSSLSSASAAVGTETLTRALTSALVGGCASRQEDVHEFWQVLTDKLETELKSTPQAELLPSLFRGTQRCFVRCSRCGNVTHTDDTFQDPQAVRTEYGSLSASQRSRGVHSTVFVSLVLMRCSEYAARGRPPALRLAYSPRGLPISPHISPYLPPRGWRVPHVGPHISPGELEGGSPLCSRTTHGREPTPDSRLWRYGMSASLAPVGSVGCALGTLGARGATAGPRPRVAQSAGRSLGGVRQCQLAEVPVVSVCVVACVAAVC</sequence>
<dbReference type="PROSITE" id="PS50235">
    <property type="entry name" value="USP_3"/>
    <property type="match status" value="1"/>
</dbReference>
<dbReference type="InterPro" id="IPR028889">
    <property type="entry name" value="USP"/>
</dbReference>
<dbReference type="PANTHER" id="PTHR24006:SF747">
    <property type="entry name" value="UBIQUITIN CARBOXYL-TERMINAL HYDROLASE 20"/>
    <property type="match status" value="1"/>
</dbReference>